<feature type="region of interest" description="Disordered" evidence="1">
    <location>
        <begin position="48"/>
        <end position="71"/>
    </location>
</feature>
<accession>A0A444S0L7</accession>
<dbReference type="Proteomes" id="UP000288725">
    <property type="component" value="Chromosome 8"/>
</dbReference>
<sequence length="71" mass="7931">MYTGIEQALFSKRTSVLARYRPSAFGLRLRTSSYLLRPAVQAPCRQRPSVHFEPDRNPTAAFVPAAPPEAN</sequence>
<evidence type="ECO:0000313" key="3">
    <source>
        <dbReference type="Proteomes" id="UP000288725"/>
    </source>
</evidence>
<reference evidence="2 3" key="1">
    <citation type="submission" date="2018-12" db="EMBL/GenBank/DDBJ databases">
        <title>Genome of Verticillium dahliae isolate Getta Getta.</title>
        <authorList>
            <person name="Gardiner D.M."/>
        </authorList>
    </citation>
    <scope>NUCLEOTIDE SEQUENCE [LARGE SCALE GENOMIC DNA]</scope>
    <source>
        <strain evidence="2 3">Getta Getta</strain>
    </source>
</reference>
<evidence type="ECO:0000256" key="1">
    <source>
        <dbReference type="SAM" id="MobiDB-lite"/>
    </source>
</evidence>
<comment type="caution">
    <text evidence="2">The sequence shown here is derived from an EMBL/GenBank/DDBJ whole genome shotgun (WGS) entry which is preliminary data.</text>
</comment>
<protein>
    <submittedName>
        <fullName evidence="2">Uncharacterized protein</fullName>
    </submittedName>
</protein>
<gene>
    <name evidence="2" type="ORF">VDGE_30336</name>
</gene>
<proteinExistence type="predicted"/>
<organism evidence="2 3">
    <name type="scientific">Verticillium dahliae</name>
    <name type="common">Verticillium wilt</name>
    <dbReference type="NCBI Taxonomy" id="27337"/>
    <lineage>
        <taxon>Eukaryota</taxon>
        <taxon>Fungi</taxon>
        <taxon>Dikarya</taxon>
        <taxon>Ascomycota</taxon>
        <taxon>Pezizomycotina</taxon>
        <taxon>Sordariomycetes</taxon>
        <taxon>Hypocreomycetidae</taxon>
        <taxon>Glomerellales</taxon>
        <taxon>Plectosphaerellaceae</taxon>
        <taxon>Verticillium</taxon>
    </lineage>
</organism>
<dbReference type="AlphaFoldDB" id="A0A444S0L7"/>
<name>A0A444S0L7_VERDA</name>
<evidence type="ECO:0000313" key="2">
    <source>
        <dbReference type="EMBL" id="RXG46975.1"/>
    </source>
</evidence>
<dbReference type="EMBL" id="RSDZ01000042">
    <property type="protein sequence ID" value="RXG46975.1"/>
    <property type="molecule type" value="Genomic_DNA"/>
</dbReference>